<dbReference type="EMBL" id="ML992672">
    <property type="protein sequence ID" value="KAF2212937.1"/>
    <property type="molecule type" value="Genomic_DNA"/>
</dbReference>
<accession>A0A6A6FHH9</accession>
<evidence type="ECO:0000313" key="2">
    <source>
        <dbReference type="Proteomes" id="UP000799539"/>
    </source>
</evidence>
<protein>
    <submittedName>
        <fullName evidence="1">Uncharacterized protein</fullName>
    </submittedName>
</protein>
<dbReference type="AlphaFoldDB" id="A0A6A6FHH9"/>
<evidence type="ECO:0000313" key="1">
    <source>
        <dbReference type="EMBL" id="KAF2212937.1"/>
    </source>
</evidence>
<name>A0A6A6FHH9_9PEZI</name>
<keyword evidence="2" id="KW-1185">Reference proteome</keyword>
<proteinExistence type="predicted"/>
<dbReference type="Proteomes" id="UP000799539">
    <property type="component" value="Unassembled WGS sequence"/>
</dbReference>
<organism evidence="1 2">
    <name type="scientific">Cercospora zeae-maydis SCOH1-5</name>
    <dbReference type="NCBI Taxonomy" id="717836"/>
    <lineage>
        <taxon>Eukaryota</taxon>
        <taxon>Fungi</taxon>
        <taxon>Dikarya</taxon>
        <taxon>Ascomycota</taxon>
        <taxon>Pezizomycotina</taxon>
        <taxon>Dothideomycetes</taxon>
        <taxon>Dothideomycetidae</taxon>
        <taxon>Mycosphaerellales</taxon>
        <taxon>Mycosphaerellaceae</taxon>
        <taxon>Cercospora</taxon>
    </lineage>
</organism>
<reference evidence="1" key="1">
    <citation type="journal article" date="2020" name="Stud. Mycol.">
        <title>101 Dothideomycetes genomes: a test case for predicting lifestyles and emergence of pathogens.</title>
        <authorList>
            <person name="Haridas S."/>
            <person name="Albert R."/>
            <person name="Binder M."/>
            <person name="Bloem J."/>
            <person name="Labutti K."/>
            <person name="Salamov A."/>
            <person name="Andreopoulos B."/>
            <person name="Baker S."/>
            <person name="Barry K."/>
            <person name="Bills G."/>
            <person name="Bluhm B."/>
            <person name="Cannon C."/>
            <person name="Castanera R."/>
            <person name="Culley D."/>
            <person name="Daum C."/>
            <person name="Ezra D."/>
            <person name="Gonzalez J."/>
            <person name="Henrissat B."/>
            <person name="Kuo A."/>
            <person name="Liang C."/>
            <person name="Lipzen A."/>
            <person name="Lutzoni F."/>
            <person name="Magnuson J."/>
            <person name="Mondo S."/>
            <person name="Nolan M."/>
            <person name="Ohm R."/>
            <person name="Pangilinan J."/>
            <person name="Park H.-J."/>
            <person name="Ramirez L."/>
            <person name="Alfaro M."/>
            <person name="Sun H."/>
            <person name="Tritt A."/>
            <person name="Yoshinaga Y."/>
            <person name="Zwiers L.-H."/>
            <person name="Turgeon B."/>
            <person name="Goodwin S."/>
            <person name="Spatafora J."/>
            <person name="Crous P."/>
            <person name="Grigoriev I."/>
        </authorList>
    </citation>
    <scope>NUCLEOTIDE SEQUENCE</scope>
    <source>
        <strain evidence="1">SCOH1-5</strain>
    </source>
</reference>
<sequence length="52" mass="5547">MGVRKSHAAAVGHSNASTRNIVYVAIALGSFDACVSGFRGPNFNVFPPDQRR</sequence>
<gene>
    <name evidence="1" type="ORF">CERZMDRAFT_90696</name>
</gene>